<dbReference type="Pfam" id="PF03184">
    <property type="entry name" value="DDE_1"/>
    <property type="match status" value="1"/>
</dbReference>
<dbReference type="SUPFAM" id="SSF46689">
    <property type="entry name" value="Homeodomain-like"/>
    <property type="match status" value="1"/>
</dbReference>
<evidence type="ECO:0000256" key="1">
    <source>
        <dbReference type="ARBA" id="ARBA00004123"/>
    </source>
</evidence>
<name>A0A8X6NRS5_NEPPI</name>
<dbReference type="PANTHER" id="PTHR19303">
    <property type="entry name" value="TRANSPOSON"/>
    <property type="match status" value="1"/>
</dbReference>
<comment type="subcellular location">
    <subcellularLocation>
        <location evidence="1">Nucleus</location>
    </subcellularLocation>
</comment>
<feature type="domain" description="HTH CENPB-type" evidence="4">
    <location>
        <begin position="107"/>
        <end position="191"/>
    </location>
</feature>
<evidence type="ECO:0000256" key="2">
    <source>
        <dbReference type="ARBA" id="ARBA00023125"/>
    </source>
</evidence>
<sequence>MAERSLSFPPAASARYVTSVWLLRSESSVWPPRRIIRFVCALFFVSFWIVYILYSAYFVILTMDPKVKDKTGEKKKPKKMISMEAKHEIIAKHERGVRIIDLANERHHYFKATNIHDEMEQLLLLRIKEKQLAGDSVSETIICEKDSAIFQDLKRDVTETEGESSQGGEGFKANRGWFDNFRKRSGIHSVIRHGEASSGDIKRLKISLRFLKNSLVKDIYRNKCSIVTKQGYFGKKCLGARLSWLKKRVPSHKAMKDRLTLALCANAIGDFKIKPLLVYHSENPRAFKAYKVMKKKLQVLWRANSKAWVTRQFFIEWMNIVFGPSVKKYLIDNGLPLKCVLLLDNAPAHPPGLEDDLLDEFKFIKIVYLPPNTTSTLQPMDQQVISNFKKLFTEHLFKRCFEVTENTNLTLREFWKNHYNIVICLKLIDIVWQGVTKRTLNSAWRKLWPDVVLKREGFEGFEPIEEEIVSIGRSMGLEVDEADVADLIEEYAEELTAEELKELQKISHSGVMMEFSSEEEVEPEEKLTSFEINDILVKWQEVSDFVERHPEKLSTGRASALFDDRCLTFFRNVLKRRQKQSSFDRYFVKVSRSESKESEAKKA</sequence>
<dbReference type="InterPro" id="IPR009057">
    <property type="entry name" value="Homeodomain-like_sf"/>
</dbReference>
<dbReference type="PANTHER" id="PTHR19303:SF27">
    <property type="entry name" value="HTH CENPB-TYPE DOMAIN-CONTAINING PROTEIN"/>
    <property type="match status" value="1"/>
</dbReference>
<keyword evidence="3" id="KW-0812">Transmembrane</keyword>
<keyword evidence="2" id="KW-0238">DNA-binding</keyword>
<dbReference type="EMBL" id="BMAW01012271">
    <property type="protein sequence ID" value="GFT27783.1"/>
    <property type="molecule type" value="Genomic_DNA"/>
</dbReference>
<evidence type="ECO:0000313" key="5">
    <source>
        <dbReference type="EMBL" id="GFT27783.1"/>
    </source>
</evidence>
<reference evidence="5" key="1">
    <citation type="submission" date="2020-08" db="EMBL/GenBank/DDBJ databases">
        <title>Multicomponent nature underlies the extraordinary mechanical properties of spider dragline silk.</title>
        <authorList>
            <person name="Kono N."/>
            <person name="Nakamura H."/>
            <person name="Mori M."/>
            <person name="Yoshida Y."/>
            <person name="Ohtoshi R."/>
            <person name="Malay A.D."/>
            <person name="Moran D.A.P."/>
            <person name="Tomita M."/>
            <person name="Numata K."/>
            <person name="Arakawa K."/>
        </authorList>
    </citation>
    <scope>NUCLEOTIDE SEQUENCE</scope>
</reference>
<feature type="transmembrane region" description="Helical" evidence="3">
    <location>
        <begin position="35"/>
        <end position="60"/>
    </location>
</feature>
<protein>
    <submittedName>
        <fullName evidence="5">Tigger transposable element-derived protein 1</fullName>
    </submittedName>
</protein>
<dbReference type="Proteomes" id="UP000887013">
    <property type="component" value="Unassembled WGS sequence"/>
</dbReference>
<dbReference type="OrthoDB" id="6483977at2759"/>
<keyword evidence="6" id="KW-1185">Reference proteome</keyword>
<comment type="caution">
    <text evidence="5">The sequence shown here is derived from an EMBL/GenBank/DDBJ whole genome shotgun (WGS) entry which is preliminary data.</text>
</comment>
<dbReference type="GO" id="GO:0005634">
    <property type="term" value="C:nucleus"/>
    <property type="evidence" value="ECO:0007669"/>
    <property type="project" value="UniProtKB-SubCell"/>
</dbReference>
<dbReference type="GO" id="GO:0003677">
    <property type="term" value="F:DNA binding"/>
    <property type="evidence" value="ECO:0007669"/>
    <property type="project" value="UniProtKB-KW"/>
</dbReference>
<dbReference type="InterPro" id="IPR050863">
    <property type="entry name" value="CenT-Element_Derived"/>
</dbReference>
<dbReference type="Gene3D" id="1.10.10.60">
    <property type="entry name" value="Homeodomain-like"/>
    <property type="match status" value="1"/>
</dbReference>
<evidence type="ECO:0000256" key="3">
    <source>
        <dbReference type="SAM" id="Phobius"/>
    </source>
</evidence>
<keyword evidence="3" id="KW-0472">Membrane</keyword>
<dbReference type="InterPro" id="IPR006600">
    <property type="entry name" value="HTH_CenpB_DNA-bd_dom"/>
</dbReference>
<evidence type="ECO:0000259" key="4">
    <source>
        <dbReference type="PROSITE" id="PS51253"/>
    </source>
</evidence>
<organism evidence="5 6">
    <name type="scientific">Nephila pilipes</name>
    <name type="common">Giant wood spider</name>
    <name type="synonym">Nephila maculata</name>
    <dbReference type="NCBI Taxonomy" id="299642"/>
    <lineage>
        <taxon>Eukaryota</taxon>
        <taxon>Metazoa</taxon>
        <taxon>Ecdysozoa</taxon>
        <taxon>Arthropoda</taxon>
        <taxon>Chelicerata</taxon>
        <taxon>Arachnida</taxon>
        <taxon>Araneae</taxon>
        <taxon>Araneomorphae</taxon>
        <taxon>Entelegynae</taxon>
        <taxon>Araneoidea</taxon>
        <taxon>Nephilidae</taxon>
        <taxon>Nephila</taxon>
    </lineage>
</organism>
<dbReference type="InterPro" id="IPR004875">
    <property type="entry name" value="DDE_SF_endonuclease_dom"/>
</dbReference>
<accession>A0A8X6NRS5</accession>
<keyword evidence="3" id="KW-1133">Transmembrane helix</keyword>
<proteinExistence type="predicted"/>
<gene>
    <name evidence="5" type="primary">TIGD1</name>
    <name evidence="5" type="ORF">NPIL_575501</name>
</gene>
<dbReference type="PROSITE" id="PS51253">
    <property type="entry name" value="HTH_CENPB"/>
    <property type="match status" value="1"/>
</dbReference>
<evidence type="ECO:0000313" key="6">
    <source>
        <dbReference type="Proteomes" id="UP000887013"/>
    </source>
</evidence>
<dbReference type="AlphaFoldDB" id="A0A8X6NRS5"/>